<gene>
    <name evidence="7" type="primary">ORF80466</name>
</gene>
<dbReference type="EMBL" id="HACG01025072">
    <property type="protein sequence ID" value="CEK71937.1"/>
    <property type="molecule type" value="Transcribed_RNA"/>
</dbReference>
<dbReference type="Gene3D" id="3.30.40.10">
    <property type="entry name" value="Zinc/RING finger domain, C3HC4 (zinc finger)"/>
    <property type="match status" value="1"/>
</dbReference>
<dbReference type="GO" id="GO:0005634">
    <property type="term" value="C:nucleus"/>
    <property type="evidence" value="ECO:0007669"/>
    <property type="project" value="TreeGrafter"/>
</dbReference>
<feature type="compositionally biased region" description="Polar residues" evidence="5">
    <location>
        <begin position="137"/>
        <end position="150"/>
    </location>
</feature>
<evidence type="ECO:0000256" key="4">
    <source>
        <dbReference type="PROSITE-ProRule" id="PRU00175"/>
    </source>
</evidence>
<dbReference type="InterPro" id="IPR051834">
    <property type="entry name" value="RING_finger_E3_ligase"/>
</dbReference>
<feature type="compositionally biased region" description="Basic residues" evidence="5">
    <location>
        <begin position="70"/>
        <end position="86"/>
    </location>
</feature>
<keyword evidence="3" id="KW-0862">Zinc</keyword>
<feature type="region of interest" description="Disordered" evidence="5">
    <location>
        <begin position="59"/>
        <end position="86"/>
    </location>
</feature>
<dbReference type="PANTHER" id="PTHR45931">
    <property type="entry name" value="SI:CH211-59O9.10"/>
    <property type="match status" value="1"/>
</dbReference>
<reference evidence="7" key="1">
    <citation type="submission" date="2014-12" db="EMBL/GenBank/DDBJ databases">
        <title>Insight into the proteome of Arion vulgaris.</title>
        <authorList>
            <person name="Aradska J."/>
            <person name="Bulat T."/>
            <person name="Smidak R."/>
            <person name="Sarate P."/>
            <person name="Gangsoo J."/>
            <person name="Sialana F."/>
            <person name="Bilban M."/>
            <person name="Lubec G."/>
        </authorList>
    </citation>
    <scope>NUCLEOTIDE SEQUENCE</scope>
    <source>
        <tissue evidence="7">Skin</tissue>
    </source>
</reference>
<evidence type="ECO:0000256" key="5">
    <source>
        <dbReference type="SAM" id="MobiDB-lite"/>
    </source>
</evidence>
<sequence length="494" mass="56690">MGEQLHGLLNFAWCPSDEPSVKELHENHTQLGHCDIRSDCLENEQLSNNTDHLDVELVSQRTDNTSVNSKSRKNTSTKKKKKLNKIRQKSRKKWKSLDCSDFGFHFSRMPCFSNEVIISEDSCSVNNSSESDKAENTVINDNEPRQSNDIAQNDLDDITFFSELGVDVLNCDYNDSEDYLYWDGVHFSKKIHPFQRLQNIAHHELKTKTKSTLAAKCQSDTTLPTQIKPARNTTKVDSDLIVSPPTTVYSSIKKYDKYRLFELECSSSKRIYIRRDRDRRKEKAHKAVKSKNCRSIFNNPGRKRLYMHHRLIKMHSIDLDFRGSVKSYLIPPMPKTNVAIDVAKDSFRADRKAAVNDQPAPVQNLNHALHEENCTTDHIESGIANFLISLQHRDLTPEDYDMLLRLDDTVKPKTVSESVLEKLRTEQIGPNGPDQGSCDWEPMCTICMESYVVGQERKFLPCDHDFHTTCIDRWLTNSSLNCPLDGLPIEVPEL</sequence>
<evidence type="ECO:0000256" key="2">
    <source>
        <dbReference type="ARBA" id="ARBA00022771"/>
    </source>
</evidence>
<proteinExistence type="predicted"/>
<dbReference type="InterPro" id="IPR013083">
    <property type="entry name" value="Znf_RING/FYVE/PHD"/>
</dbReference>
<dbReference type="PROSITE" id="PS50089">
    <property type="entry name" value="ZF_RING_2"/>
    <property type="match status" value="1"/>
</dbReference>
<keyword evidence="2 4" id="KW-0863">Zinc-finger</keyword>
<dbReference type="InterPro" id="IPR001841">
    <property type="entry name" value="Znf_RING"/>
</dbReference>
<evidence type="ECO:0000313" key="7">
    <source>
        <dbReference type="EMBL" id="CEK71937.1"/>
    </source>
</evidence>
<dbReference type="GO" id="GO:0006511">
    <property type="term" value="P:ubiquitin-dependent protein catabolic process"/>
    <property type="evidence" value="ECO:0007669"/>
    <property type="project" value="TreeGrafter"/>
</dbReference>
<dbReference type="SMART" id="SM00184">
    <property type="entry name" value="RING"/>
    <property type="match status" value="1"/>
</dbReference>
<dbReference type="GO" id="GO:0008270">
    <property type="term" value="F:zinc ion binding"/>
    <property type="evidence" value="ECO:0007669"/>
    <property type="project" value="UniProtKB-KW"/>
</dbReference>
<organism evidence="7">
    <name type="scientific">Arion vulgaris</name>
    <dbReference type="NCBI Taxonomy" id="1028688"/>
    <lineage>
        <taxon>Eukaryota</taxon>
        <taxon>Metazoa</taxon>
        <taxon>Spiralia</taxon>
        <taxon>Lophotrochozoa</taxon>
        <taxon>Mollusca</taxon>
        <taxon>Gastropoda</taxon>
        <taxon>Heterobranchia</taxon>
        <taxon>Euthyneura</taxon>
        <taxon>Panpulmonata</taxon>
        <taxon>Eupulmonata</taxon>
        <taxon>Stylommatophora</taxon>
        <taxon>Helicina</taxon>
        <taxon>Arionoidea</taxon>
        <taxon>Arionidae</taxon>
        <taxon>Arion</taxon>
    </lineage>
</organism>
<dbReference type="SUPFAM" id="SSF57850">
    <property type="entry name" value="RING/U-box"/>
    <property type="match status" value="1"/>
</dbReference>
<dbReference type="AlphaFoldDB" id="A0A0B6ZUE4"/>
<evidence type="ECO:0000259" key="6">
    <source>
        <dbReference type="PROSITE" id="PS50089"/>
    </source>
</evidence>
<protein>
    <recommendedName>
        <fullName evidence="6">RING-type domain-containing protein</fullName>
    </recommendedName>
</protein>
<name>A0A0B6ZUE4_9EUPU</name>
<dbReference type="PANTHER" id="PTHR45931:SF3">
    <property type="entry name" value="RING ZINC FINGER-CONTAINING PROTEIN"/>
    <property type="match status" value="1"/>
</dbReference>
<accession>A0A0B6ZUE4</accession>
<dbReference type="GO" id="GO:0061630">
    <property type="term" value="F:ubiquitin protein ligase activity"/>
    <property type="evidence" value="ECO:0007669"/>
    <property type="project" value="TreeGrafter"/>
</dbReference>
<keyword evidence="1" id="KW-0479">Metal-binding</keyword>
<feature type="domain" description="RING-type" evidence="6">
    <location>
        <begin position="444"/>
        <end position="485"/>
    </location>
</feature>
<evidence type="ECO:0000256" key="3">
    <source>
        <dbReference type="ARBA" id="ARBA00022833"/>
    </source>
</evidence>
<dbReference type="Pfam" id="PF13639">
    <property type="entry name" value="zf-RING_2"/>
    <property type="match status" value="1"/>
</dbReference>
<evidence type="ECO:0000256" key="1">
    <source>
        <dbReference type="ARBA" id="ARBA00022723"/>
    </source>
</evidence>
<feature type="region of interest" description="Disordered" evidence="5">
    <location>
        <begin position="128"/>
        <end position="150"/>
    </location>
</feature>